<feature type="domain" description="Sulfatase N-terminal" evidence="3">
    <location>
        <begin position="325"/>
        <end position="612"/>
    </location>
</feature>
<evidence type="ECO:0000313" key="6">
    <source>
        <dbReference type="EMBL" id="CAL5983731.1"/>
    </source>
</evidence>
<keyword evidence="8" id="KW-1185">Reference proteome</keyword>
<dbReference type="InterPro" id="IPR000917">
    <property type="entry name" value="Sulfatase_N"/>
</dbReference>
<evidence type="ECO:0000313" key="7">
    <source>
        <dbReference type="EMBL" id="CAL6005927.1"/>
    </source>
</evidence>
<dbReference type="Pfam" id="PF00884">
    <property type="entry name" value="Sulfatase"/>
    <property type="match status" value="1"/>
</dbReference>
<feature type="transmembrane region" description="Helical" evidence="2">
    <location>
        <begin position="89"/>
        <end position="112"/>
    </location>
</feature>
<comment type="similarity">
    <text evidence="1">Belongs to the sulfatase family.</text>
</comment>
<name>A0AA86QLE9_9EUKA</name>
<evidence type="ECO:0000256" key="1">
    <source>
        <dbReference type="ARBA" id="ARBA00008779"/>
    </source>
</evidence>
<feature type="transmembrane region" description="Helical" evidence="2">
    <location>
        <begin position="21"/>
        <end position="40"/>
    </location>
</feature>
<dbReference type="Gene3D" id="3.40.720.10">
    <property type="entry name" value="Alkaline Phosphatase, subunit A"/>
    <property type="match status" value="1"/>
</dbReference>
<dbReference type="PANTHER" id="PTHR42693">
    <property type="entry name" value="ARYLSULFATASE FAMILY MEMBER"/>
    <property type="match status" value="1"/>
</dbReference>
<feature type="transmembrane region" description="Helical" evidence="2">
    <location>
        <begin position="60"/>
        <end position="77"/>
    </location>
</feature>
<reference evidence="6 8" key="2">
    <citation type="submission" date="2024-07" db="EMBL/GenBank/DDBJ databases">
        <authorList>
            <person name="Akdeniz Z."/>
        </authorList>
    </citation>
    <scope>NUCLEOTIDE SEQUENCE [LARGE SCALE GENOMIC DNA]</scope>
</reference>
<dbReference type="EMBL" id="CAXDID020000016">
    <property type="protein sequence ID" value="CAL5983731.1"/>
    <property type="molecule type" value="Genomic_DNA"/>
</dbReference>
<dbReference type="InterPro" id="IPR050738">
    <property type="entry name" value="Sulfatase"/>
</dbReference>
<keyword evidence="2" id="KW-0812">Transmembrane</keyword>
<evidence type="ECO:0000256" key="2">
    <source>
        <dbReference type="SAM" id="Phobius"/>
    </source>
</evidence>
<dbReference type="GO" id="GO:0004065">
    <property type="term" value="F:arylsulfatase activity"/>
    <property type="evidence" value="ECO:0007669"/>
    <property type="project" value="TreeGrafter"/>
</dbReference>
<reference evidence="5" key="1">
    <citation type="submission" date="2023-06" db="EMBL/GenBank/DDBJ databases">
        <authorList>
            <person name="Kurt Z."/>
        </authorList>
    </citation>
    <scope>NUCLEOTIDE SEQUENCE</scope>
</reference>
<dbReference type="InterPro" id="IPR017850">
    <property type="entry name" value="Alkaline_phosphatase_core_sf"/>
</dbReference>
<evidence type="ECO:0000313" key="8">
    <source>
        <dbReference type="Proteomes" id="UP001642409"/>
    </source>
</evidence>
<keyword evidence="2" id="KW-1133">Transmembrane helix</keyword>
<feature type="transmembrane region" description="Helical" evidence="2">
    <location>
        <begin position="217"/>
        <end position="236"/>
    </location>
</feature>
<gene>
    <name evidence="7" type="ORF">HINF_LOCUS19853</name>
    <name evidence="4" type="ORF">HINF_LOCUS4124</name>
    <name evidence="5" type="ORF">HINF_LOCUS48028</name>
    <name evidence="6" type="ORF">HINF_LOCUS7762</name>
</gene>
<evidence type="ECO:0000259" key="3">
    <source>
        <dbReference type="Pfam" id="PF00884"/>
    </source>
</evidence>
<dbReference type="SUPFAM" id="SSF53649">
    <property type="entry name" value="Alkaline phosphatase-like"/>
    <property type="match status" value="1"/>
</dbReference>
<keyword evidence="2" id="KW-0472">Membrane</keyword>
<feature type="transmembrane region" description="Helical" evidence="2">
    <location>
        <begin position="175"/>
        <end position="196"/>
    </location>
</feature>
<feature type="transmembrane region" description="Helical" evidence="2">
    <location>
        <begin position="828"/>
        <end position="849"/>
    </location>
</feature>
<dbReference type="EMBL" id="CATOUU010000108">
    <property type="protein sequence ID" value="CAI9916479.1"/>
    <property type="molecule type" value="Genomic_DNA"/>
</dbReference>
<dbReference type="Proteomes" id="UP001642409">
    <property type="component" value="Unassembled WGS sequence"/>
</dbReference>
<protein>
    <submittedName>
        <fullName evidence="5">Sulfatase</fullName>
    </submittedName>
</protein>
<proteinExistence type="inferred from homology"/>
<evidence type="ECO:0000313" key="5">
    <source>
        <dbReference type="EMBL" id="CAI9960383.1"/>
    </source>
</evidence>
<dbReference type="EMBL" id="CATOUU010000931">
    <property type="protein sequence ID" value="CAI9960383.1"/>
    <property type="molecule type" value="Genomic_DNA"/>
</dbReference>
<comment type="caution">
    <text evidence="5">The sequence shown here is derived from an EMBL/GenBank/DDBJ whole genome shotgun (WGS) entry which is preliminary data.</text>
</comment>
<dbReference type="EMBL" id="CAXDID020000053">
    <property type="protein sequence ID" value="CAL6005927.1"/>
    <property type="molecule type" value="Genomic_DNA"/>
</dbReference>
<dbReference type="AlphaFoldDB" id="A0AA86QLE9"/>
<evidence type="ECO:0000313" key="4">
    <source>
        <dbReference type="EMBL" id="CAI9916479.1"/>
    </source>
</evidence>
<dbReference type="PANTHER" id="PTHR42693:SF33">
    <property type="entry name" value="ARYLSULFATASE"/>
    <property type="match status" value="1"/>
</dbReference>
<sequence length="876" mass="101741">MSKLSTVIVPQQSAQKQPRNTYVSSHISLISFISLLLPAYIKYFTKSLQESMNTYRKTDIIPHVIILAFENFTMWIIQQFLFKHLPNQFWVRSSISVFMIVIVVCNFFIYVADVIFSRGLFMRFGADIPLTYIFIYLPNPFDSTLPKEGQAYTGNIDAEFLARCAEAYREFNKHFVAAMIIFGSCIAIRLLYLGVTKIFSCFPSYKPRKQSELKLSTFQKLIIVVPTISLFIFYVFTFEGRKLDEIVPCHWFFYKSAQNQNMPQTTYLKSVKNIRDKYELPPNEDWLDQRETPVFPLVHAPKEFVRAYNNHTKEVLPERKAAKLPNIVFLSWESFSPAPKYVRDEVLLNEKSFMQGQPYRKDYLPNLAGLAETGHTFMAMRSNGIPTINGWHAFTTGEMPSSKSVNVISSQYNQVDDFPSKFREYGYWNLMVWPCNLDSDKIHYFAFRGKQRQSGPEFIEKFPTWFDEIHQFYPTKEEAETMGILEYPEKQRSWTADRISSQTFNYFFNKQVSEERPVFGFYGNVDTHEDFSWFDDPIQYEPYIVGQGRSNRYDVYGMHDAYSTVIRYSDAAFGRIIKNIKENAPETIVVIMGDHGTRQAPLYLHPDKKINEESEIYYDMECNHKTAGPDMQFTTSAVMSYFGTNEYLKSKFDAIKNMTTFEPADQQDVVHTIMLLLEGMTDYQLPSTRLGVDLLTEANNVINNKPTKKVGKISISHINMEYSDSRGLFRMALGGPKDGYQVVKPVPSCIQGKNSINTNFDVQVYKDAKIMVDLYTFMSKNDRYFSYDFRNTTCVLEGTCQFPEPNARFDAHVIWRFIKATLKITIKVVVILYIMALFVEIPKGIWFIIKNSAQNNKDDVKRVLTNVFIIKKSFVI</sequence>
<accession>A0AA86QLE9</accession>
<organism evidence="5">
    <name type="scientific">Hexamita inflata</name>
    <dbReference type="NCBI Taxonomy" id="28002"/>
    <lineage>
        <taxon>Eukaryota</taxon>
        <taxon>Metamonada</taxon>
        <taxon>Diplomonadida</taxon>
        <taxon>Hexamitidae</taxon>
        <taxon>Hexamitinae</taxon>
        <taxon>Hexamita</taxon>
    </lineage>
</organism>